<dbReference type="Gene3D" id="1.20.120.1820">
    <property type="match status" value="1"/>
</dbReference>
<proteinExistence type="inferred from homology"/>
<dbReference type="PANTHER" id="PTHR34227">
    <property type="entry name" value="CHAPERONE PROTEIN YCDY"/>
    <property type="match status" value="1"/>
</dbReference>
<dbReference type="InterPro" id="IPR050289">
    <property type="entry name" value="TorD/DmsD_chaperones"/>
</dbReference>
<dbReference type="PANTHER" id="PTHR34227:SF11">
    <property type="entry name" value="CHAPERONE PROTEIN TORD"/>
    <property type="match status" value="1"/>
</dbReference>
<dbReference type="InterPro" id="IPR036386">
    <property type="entry name" value="HscB_C_sf"/>
</dbReference>
<dbReference type="NCBIfam" id="NF003442">
    <property type="entry name" value="PRK04976.1"/>
    <property type="match status" value="1"/>
</dbReference>
<reference evidence="4 5" key="1">
    <citation type="submission" date="2023-11" db="EMBL/GenBank/DDBJ databases">
        <title>Plant-associative lifestyle of Vibrio porteresiae and its evolutionary dynamics.</title>
        <authorList>
            <person name="Rameshkumar N."/>
            <person name="Kirti K."/>
        </authorList>
    </citation>
    <scope>NUCLEOTIDE SEQUENCE [LARGE SCALE GENOMIC DNA]</scope>
    <source>
        <strain evidence="4 5">MSSRF60</strain>
    </source>
</reference>
<protein>
    <recommendedName>
        <fullName evidence="3">Chaperone protein TorD</fullName>
    </recommendedName>
</protein>
<organism evidence="4 5">
    <name type="scientific">Vibrio plantisponsor</name>
    <dbReference type="NCBI Taxonomy" id="664643"/>
    <lineage>
        <taxon>Bacteria</taxon>
        <taxon>Pseudomonadati</taxon>
        <taxon>Pseudomonadota</taxon>
        <taxon>Gammaproteobacteria</taxon>
        <taxon>Vibrionales</taxon>
        <taxon>Vibrionaceae</taxon>
        <taxon>Vibrio</taxon>
    </lineage>
</organism>
<dbReference type="SUPFAM" id="SSF89155">
    <property type="entry name" value="TorD-like"/>
    <property type="match status" value="1"/>
</dbReference>
<dbReference type="InterPro" id="IPR020945">
    <property type="entry name" value="DMSO/NO3_reduct_chaperone"/>
</dbReference>
<dbReference type="Gene3D" id="1.20.1280.20">
    <property type="entry name" value="HscB, C-terminal domain"/>
    <property type="match status" value="1"/>
</dbReference>
<dbReference type="EMBL" id="JAWRCN010000001">
    <property type="protein sequence ID" value="MDW6017348.1"/>
    <property type="molecule type" value="Genomic_DNA"/>
</dbReference>
<evidence type="ECO:0000256" key="3">
    <source>
        <dbReference type="HAMAP-Rule" id="MF_01150"/>
    </source>
</evidence>
<dbReference type="InterPro" id="IPR023069">
    <property type="entry name" value="Chaperone_TorD"/>
</dbReference>
<dbReference type="InterPro" id="IPR036411">
    <property type="entry name" value="TorD-like_sf"/>
</dbReference>
<dbReference type="Pfam" id="PF02613">
    <property type="entry name" value="Nitrate_red_del"/>
    <property type="match status" value="1"/>
</dbReference>
<gene>
    <name evidence="3 4" type="primary">torD</name>
    <name evidence="4" type="ORF">SBW85_06100</name>
</gene>
<keyword evidence="5" id="KW-1185">Reference proteome</keyword>
<comment type="function">
    <text evidence="3">Involved in the biogenesis of TorA. Acts on TorA before the insertion of the molybdenum cofactor and, as a result, probably favors a conformation of the apoenzyme that is competent for acquiring the cofactor.</text>
</comment>
<name>A0ABU4IGB1_9VIBR</name>
<comment type="subcellular location">
    <subcellularLocation>
        <location evidence="3">Cytoplasm</location>
    </subcellularLocation>
</comment>
<dbReference type="Proteomes" id="UP001272325">
    <property type="component" value="Unassembled WGS sequence"/>
</dbReference>
<evidence type="ECO:0000256" key="2">
    <source>
        <dbReference type="ARBA" id="ARBA00023186"/>
    </source>
</evidence>
<keyword evidence="1 3" id="KW-0963">Cytoplasm</keyword>
<keyword evidence="2 3" id="KW-0143">Chaperone</keyword>
<sequence length="225" mass="25887">MKEIKAFNEKRAEIYWWLSGLFTHELTAQELARYDSPEIHNFLAGLGENAQLTDPSHKFISVLNRLLKQQDAQMQIANSFCHLFTKCDEHSALPYASLYFDKSQLVENTPAQAIADLMEQNGVHVQKQSDESYDHLSIELDFLGHLIIRSNELEKEPHMEKALQFQADYIRNHLLSWVPEFSLHCSSVDKLGFYSSISVLLVAFLQLDLQYLTGNGFSSTTQFRQ</sequence>
<comment type="similarity">
    <text evidence="3">Belongs to the TorD/DmsD family. TorD subfamily.</text>
</comment>
<accession>A0ABU4IGB1</accession>
<evidence type="ECO:0000256" key="1">
    <source>
        <dbReference type="ARBA" id="ARBA00022490"/>
    </source>
</evidence>
<evidence type="ECO:0000313" key="5">
    <source>
        <dbReference type="Proteomes" id="UP001272325"/>
    </source>
</evidence>
<comment type="caution">
    <text evidence="4">The sequence shown here is derived from an EMBL/GenBank/DDBJ whole genome shotgun (WGS) entry which is preliminary data.</text>
</comment>
<evidence type="ECO:0000313" key="4">
    <source>
        <dbReference type="EMBL" id="MDW6017348.1"/>
    </source>
</evidence>
<dbReference type="HAMAP" id="MF_01150">
    <property type="entry name" value="TorD"/>
    <property type="match status" value="1"/>
</dbReference>
<dbReference type="RefSeq" id="WP_171137691.1">
    <property type="nucleotide sequence ID" value="NZ_AP024893.1"/>
</dbReference>